<evidence type="ECO:0000256" key="1">
    <source>
        <dbReference type="SAM" id="MobiDB-lite"/>
    </source>
</evidence>
<sequence>MSDQKEIKSSEHQEEEVQAQEIGTLQSPEPCCANGCIITDA</sequence>
<feature type="region of interest" description="Disordered" evidence="1">
    <location>
        <begin position="1"/>
        <end position="24"/>
    </location>
</feature>
<dbReference type="Proteomes" id="UP000199017">
    <property type="component" value="Unassembled WGS sequence"/>
</dbReference>
<accession>A0A1G8RSQ4</accession>
<keyword evidence="3" id="KW-1185">Reference proteome</keyword>
<dbReference type="AlphaFoldDB" id="A0A1G8RSQ4"/>
<organism evidence="2 3">
    <name type="scientific">Alteribacillus bidgolensis</name>
    <dbReference type="NCBI Taxonomy" id="930129"/>
    <lineage>
        <taxon>Bacteria</taxon>
        <taxon>Bacillati</taxon>
        <taxon>Bacillota</taxon>
        <taxon>Bacilli</taxon>
        <taxon>Bacillales</taxon>
        <taxon>Bacillaceae</taxon>
        <taxon>Alteribacillus</taxon>
    </lineage>
</organism>
<protein>
    <submittedName>
        <fullName evidence="2">Uncharacterized protein</fullName>
    </submittedName>
</protein>
<name>A0A1G8RSQ4_9BACI</name>
<evidence type="ECO:0000313" key="2">
    <source>
        <dbReference type="EMBL" id="SDJ20008.1"/>
    </source>
</evidence>
<proteinExistence type="predicted"/>
<gene>
    <name evidence="2" type="ORF">SAMN05216352_13220</name>
</gene>
<feature type="non-terminal residue" evidence="2">
    <location>
        <position position="41"/>
    </location>
</feature>
<evidence type="ECO:0000313" key="3">
    <source>
        <dbReference type="Proteomes" id="UP000199017"/>
    </source>
</evidence>
<reference evidence="2 3" key="1">
    <citation type="submission" date="2016-10" db="EMBL/GenBank/DDBJ databases">
        <authorList>
            <person name="de Groot N.N."/>
        </authorList>
    </citation>
    <scope>NUCLEOTIDE SEQUENCE [LARGE SCALE GENOMIC DNA]</scope>
    <source>
        <strain evidence="3">P4B,CCM 7963,CECT 7998,DSM 25260,IBRC-M 10614,KCTC 13821</strain>
    </source>
</reference>
<dbReference type="EMBL" id="FNDU01000032">
    <property type="protein sequence ID" value="SDJ20008.1"/>
    <property type="molecule type" value="Genomic_DNA"/>
</dbReference>
<feature type="compositionally biased region" description="Basic and acidic residues" evidence="1">
    <location>
        <begin position="1"/>
        <end position="12"/>
    </location>
</feature>